<sequence length="317" mass="36173">MKRPVFYFPGYCEADNVPSSIFLHWTATAREFTITFDVLGSGGVTAIEMRFSVYCLILLSVPAFVLESRRGTRFEDDDFLVHAAEEWLRHVGLDFYLAGIQAFVPRWRKAVERDGDYAGENNTPTILTNTIKNIVACKQEHNATREYGLPKQASIWVPPERRKKENRKEVGLKESWTLWKVHTSKESGITDKNGFWTSEDDVEGGKYSTDSFMKGVTELYKDEPQKITKATEMVQQCGKRLAKEWNNSRDKCVYAVKVMECLASYVSRISQEKKCHLKEHVQGVTAHKAKAQQKNQLQQTLLTQPTHPISAAISMLI</sequence>
<organism evidence="1 2">
    <name type="scientific">Periplaneta americana</name>
    <name type="common">American cockroach</name>
    <name type="synonym">Blatta americana</name>
    <dbReference type="NCBI Taxonomy" id="6978"/>
    <lineage>
        <taxon>Eukaryota</taxon>
        <taxon>Metazoa</taxon>
        <taxon>Ecdysozoa</taxon>
        <taxon>Arthropoda</taxon>
        <taxon>Hexapoda</taxon>
        <taxon>Insecta</taxon>
        <taxon>Pterygota</taxon>
        <taxon>Neoptera</taxon>
        <taxon>Polyneoptera</taxon>
        <taxon>Dictyoptera</taxon>
        <taxon>Blattodea</taxon>
        <taxon>Blattoidea</taxon>
        <taxon>Blattidae</taxon>
        <taxon>Blattinae</taxon>
        <taxon>Periplaneta</taxon>
    </lineage>
</organism>
<evidence type="ECO:0000313" key="2">
    <source>
        <dbReference type="Proteomes" id="UP001148838"/>
    </source>
</evidence>
<evidence type="ECO:0000313" key="1">
    <source>
        <dbReference type="EMBL" id="KAJ4451326.1"/>
    </source>
</evidence>
<reference evidence="1 2" key="1">
    <citation type="journal article" date="2022" name="Allergy">
        <title>Genome assembly and annotation of Periplaneta americana reveal a comprehensive cockroach allergen profile.</title>
        <authorList>
            <person name="Wang L."/>
            <person name="Xiong Q."/>
            <person name="Saelim N."/>
            <person name="Wang L."/>
            <person name="Nong W."/>
            <person name="Wan A.T."/>
            <person name="Shi M."/>
            <person name="Liu X."/>
            <person name="Cao Q."/>
            <person name="Hui J.H.L."/>
            <person name="Sookrung N."/>
            <person name="Leung T.F."/>
            <person name="Tungtrongchitr A."/>
            <person name="Tsui S.K.W."/>
        </authorList>
    </citation>
    <scope>NUCLEOTIDE SEQUENCE [LARGE SCALE GENOMIC DNA]</scope>
    <source>
        <strain evidence="1">PWHHKU_190912</strain>
    </source>
</reference>
<dbReference type="Proteomes" id="UP001148838">
    <property type="component" value="Unassembled WGS sequence"/>
</dbReference>
<keyword evidence="2" id="KW-1185">Reference proteome</keyword>
<dbReference type="EMBL" id="JAJSOF020000001">
    <property type="protein sequence ID" value="KAJ4451326.1"/>
    <property type="molecule type" value="Genomic_DNA"/>
</dbReference>
<dbReference type="InterPro" id="IPR036728">
    <property type="entry name" value="PBP_GOBP_sf"/>
</dbReference>
<name>A0ABQ8TYY3_PERAM</name>
<dbReference type="Gene3D" id="1.10.238.20">
    <property type="entry name" value="Pheromone/general odorant binding protein domain"/>
    <property type="match status" value="1"/>
</dbReference>
<gene>
    <name evidence="1" type="ORF">ANN_02788</name>
</gene>
<comment type="caution">
    <text evidence="1">The sequence shown here is derived from an EMBL/GenBank/DDBJ whole genome shotgun (WGS) entry which is preliminary data.</text>
</comment>
<proteinExistence type="predicted"/>
<protein>
    <submittedName>
        <fullName evidence="1">Uncharacterized protein</fullName>
    </submittedName>
</protein>
<accession>A0ABQ8TYY3</accession>